<organism evidence="2 3">
    <name type="scientific">Aspergillus nanangensis</name>
    <dbReference type="NCBI Taxonomy" id="2582783"/>
    <lineage>
        <taxon>Eukaryota</taxon>
        <taxon>Fungi</taxon>
        <taxon>Dikarya</taxon>
        <taxon>Ascomycota</taxon>
        <taxon>Pezizomycotina</taxon>
        <taxon>Eurotiomycetes</taxon>
        <taxon>Eurotiomycetidae</taxon>
        <taxon>Eurotiales</taxon>
        <taxon>Aspergillaceae</taxon>
        <taxon>Aspergillus</taxon>
        <taxon>Aspergillus subgen. Circumdati</taxon>
    </lineage>
</organism>
<comment type="caution">
    <text evidence="2">The sequence shown here is derived from an EMBL/GenBank/DDBJ whole genome shotgun (WGS) entry which is preliminary data.</text>
</comment>
<keyword evidence="3" id="KW-1185">Reference proteome</keyword>
<accession>A0AAD4C9Y2</accession>
<proteinExistence type="predicted"/>
<dbReference type="PANTHER" id="PTHR42029">
    <property type="entry name" value="AN04G07800"/>
    <property type="match status" value="1"/>
</dbReference>
<dbReference type="PANTHER" id="PTHR42029:SF3">
    <property type="entry name" value="AN04G07800"/>
    <property type="match status" value="1"/>
</dbReference>
<gene>
    <name evidence="2" type="ORF">FE257_006977</name>
</gene>
<feature type="transmembrane region" description="Helical" evidence="1">
    <location>
        <begin position="21"/>
        <end position="39"/>
    </location>
</feature>
<dbReference type="Proteomes" id="UP001194746">
    <property type="component" value="Unassembled WGS sequence"/>
</dbReference>
<dbReference type="EMBL" id="VCAU01000327">
    <property type="protein sequence ID" value="KAF9882564.1"/>
    <property type="molecule type" value="Genomic_DNA"/>
</dbReference>
<evidence type="ECO:0000313" key="3">
    <source>
        <dbReference type="Proteomes" id="UP001194746"/>
    </source>
</evidence>
<keyword evidence="1" id="KW-0472">Membrane</keyword>
<reference evidence="2" key="1">
    <citation type="journal article" date="2019" name="Beilstein J. Org. Chem.">
        <title>Nanangenines: drimane sesquiterpenoids as the dominant metabolite cohort of a novel Australian fungus, Aspergillus nanangensis.</title>
        <authorList>
            <person name="Lacey H.J."/>
            <person name="Gilchrist C.L.M."/>
            <person name="Crombie A."/>
            <person name="Kalaitzis J.A."/>
            <person name="Vuong D."/>
            <person name="Rutledge P.J."/>
            <person name="Turner P."/>
            <person name="Pitt J.I."/>
            <person name="Lacey E."/>
            <person name="Chooi Y.H."/>
            <person name="Piggott A.M."/>
        </authorList>
    </citation>
    <scope>NUCLEOTIDE SEQUENCE</scope>
    <source>
        <strain evidence="2">MST-FP2251</strain>
    </source>
</reference>
<keyword evidence="1" id="KW-0812">Transmembrane</keyword>
<protein>
    <submittedName>
        <fullName evidence="2">Uncharacterized protein</fullName>
    </submittedName>
</protein>
<feature type="transmembrane region" description="Helical" evidence="1">
    <location>
        <begin position="109"/>
        <end position="130"/>
    </location>
</feature>
<keyword evidence="1" id="KW-1133">Transmembrane helix</keyword>
<dbReference type="AlphaFoldDB" id="A0AAD4C9Y2"/>
<reference evidence="2" key="2">
    <citation type="submission" date="2020-02" db="EMBL/GenBank/DDBJ databases">
        <authorList>
            <person name="Gilchrist C.L.M."/>
            <person name="Chooi Y.-H."/>
        </authorList>
    </citation>
    <scope>NUCLEOTIDE SEQUENCE</scope>
    <source>
        <strain evidence="2">MST-FP2251</strain>
    </source>
</reference>
<evidence type="ECO:0000313" key="2">
    <source>
        <dbReference type="EMBL" id="KAF9882564.1"/>
    </source>
</evidence>
<evidence type="ECO:0000256" key="1">
    <source>
        <dbReference type="SAM" id="Phobius"/>
    </source>
</evidence>
<feature type="transmembrane region" description="Helical" evidence="1">
    <location>
        <begin position="75"/>
        <end position="97"/>
    </location>
</feature>
<sequence length="151" mass="17072">MPASTTLHNTRPTNNALVIEAWGQGFMVGALVVMLAVALANLKKSVLLHKLIAFELFIAIGHGTFIFLHPPVYGWYLSITAAGLALSYTFHNVVAWIKIRPFLPPWGMRIYLGTLLLAQPYWALEIYANFTFFNKQDPLFLITRPLEPLFR</sequence>
<name>A0AAD4C9Y2_ASPNN</name>
<feature type="transmembrane region" description="Helical" evidence="1">
    <location>
        <begin position="51"/>
        <end position="69"/>
    </location>
</feature>